<dbReference type="InterPro" id="IPR005569">
    <property type="entry name" value="Arc_DNA-bd_dom"/>
</dbReference>
<protein>
    <submittedName>
        <fullName evidence="2">Arc family DNA-binding protein</fullName>
    </submittedName>
</protein>
<dbReference type="EMBL" id="DPVE01000144">
    <property type="protein sequence ID" value="HCK30138.1"/>
    <property type="molecule type" value="Genomic_DNA"/>
</dbReference>
<evidence type="ECO:0000313" key="2">
    <source>
        <dbReference type="EMBL" id="HCK30138.1"/>
    </source>
</evidence>
<sequence>MARKDPQINIRIPEETLDKLKIETGKEHRSLTAQVNLLIEEWLVKRSNQQA</sequence>
<feature type="domain" description="Arc-like DNA binding" evidence="1">
    <location>
        <begin position="2"/>
        <end position="47"/>
    </location>
</feature>
<dbReference type="SUPFAM" id="SSF47598">
    <property type="entry name" value="Ribbon-helix-helix"/>
    <property type="match status" value="1"/>
</dbReference>
<gene>
    <name evidence="2" type="ORF">DHW29_08065</name>
</gene>
<keyword evidence="2" id="KW-0238">DNA-binding</keyword>
<comment type="caution">
    <text evidence="2">The sequence shown here is derived from an EMBL/GenBank/DDBJ whole genome shotgun (WGS) entry which is preliminary data.</text>
</comment>
<evidence type="ECO:0000313" key="3">
    <source>
        <dbReference type="Proteomes" id="UP000263596"/>
    </source>
</evidence>
<dbReference type="InterPro" id="IPR010985">
    <property type="entry name" value="Ribbon_hlx_hlx"/>
</dbReference>
<dbReference type="AlphaFoldDB" id="A0A3D2SMA0"/>
<organism evidence="2 3">
    <name type="scientific">Acinetobacter ursingii</name>
    <dbReference type="NCBI Taxonomy" id="108980"/>
    <lineage>
        <taxon>Bacteria</taxon>
        <taxon>Pseudomonadati</taxon>
        <taxon>Pseudomonadota</taxon>
        <taxon>Gammaproteobacteria</taxon>
        <taxon>Moraxellales</taxon>
        <taxon>Moraxellaceae</taxon>
        <taxon>Acinetobacter</taxon>
    </lineage>
</organism>
<name>A0A3D2SMA0_9GAMM</name>
<proteinExistence type="predicted"/>
<evidence type="ECO:0000259" key="1">
    <source>
        <dbReference type="Pfam" id="PF03869"/>
    </source>
</evidence>
<accession>A0A3D2SMA0</accession>
<dbReference type="GO" id="GO:0003677">
    <property type="term" value="F:DNA binding"/>
    <property type="evidence" value="ECO:0007669"/>
    <property type="project" value="UniProtKB-KW"/>
</dbReference>
<dbReference type="Proteomes" id="UP000263596">
    <property type="component" value="Unassembled WGS sequence"/>
</dbReference>
<dbReference type="InterPro" id="IPR013321">
    <property type="entry name" value="Arc_rbn_hlx_hlx"/>
</dbReference>
<dbReference type="GO" id="GO:0006355">
    <property type="term" value="P:regulation of DNA-templated transcription"/>
    <property type="evidence" value="ECO:0007669"/>
    <property type="project" value="InterPro"/>
</dbReference>
<reference evidence="2 3" key="1">
    <citation type="journal article" date="2018" name="Nat. Biotechnol.">
        <title>A standardized bacterial taxonomy based on genome phylogeny substantially revises the tree of life.</title>
        <authorList>
            <person name="Parks D.H."/>
            <person name="Chuvochina M."/>
            <person name="Waite D.W."/>
            <person name="Rinke C."/>
            <person name="Skarshewski A."/>
            <person name="Chaumeil P.A."/>
            <person name="Hugenholtz P."/>
        </authorList>
    </citation>
    <scope>NUCLEOTIDE SEQUENCE [LARGE SCALE GENOMIC DNA]</scope>
    <source>
        <strain evidence="2">UBA9669</strain>
    </source>
</reference>
<dbReference type="RefSeq" id="WP_151731958.1">
    <property type="nucleotide sequence ID" value="NZ_BKHP01000027.1"/>
</dbReference>
<dbReference type="Pfam" id="PF03869">
    <property type="entry name" value="Arc"/>
    <property type="match status" value="1"/>
</dbReference>
<dbReference type="Gene3D" id="1.10.1220.10">
    <property type="entry name" value="Met repressor-like"/>
    <property type="match status" value="1"/>
</dbReference>